<dbReference type="Proteomes" id="UP001501591">
    <property type="component" value="Unassembled WGS sequence"/>
</dbReference>
<sequence>MPLSYPPIRPVVIDGVKRWTATCRTCGQDVVRTPQLTKTAVEEMRRVHGFEADCTRRMPCRVIGCTAAISHHHHTAAGVVLVDWCTCEEMS</sequence>
<comment type="caution">
    <text evidence="1">The sequence shown here is derived from an EMBL/GenBank/DDBJ whole genome shotgun (WGS) entry which is preliminary data.</text>
</comment>
<evidence type="ECO:0000313" key="1">
    <source>
        <dbReference type="EMBL" id="GAA3948089.1"/>
    </source>
</evidence>
<reference evidence="2" key="1">
    <citation type="journal article" date="2019" name="Int. J. Syst. Evol. Microbiol.">
        <title>The Global Catalogue of Microorganisms (GCM) 10K type strain sequencing project: providing services to taxonomists for standard genome sequencing and annotation.</title>
        <authorList>
            <consortium name="The Broad Institute Genomics Platform"/>
            <consortium name="The Broad Institute Genome Sequencing Center for Infectious Disease"/>
            <person name="Wu L."/>
            <person name="Ma J."/>
        </authorList>
    </citation>
    <scope>NUCLEOTIDE SEQUENCE [LARGE SCALE GENOMIC DNA]</scope>
    <source>
        <strain evidence="2">JCM 17024</strain>
    </source>
</reference>
<name>A0ABP7NKV0_9MICO</name>
<dbReference type="EMBL" id="BAABCP010000002">
    <property type="protein sequence ID" value="GAA3948089.1"/>
    <property type="molecule type" value="Genomic_DNA"/>
</dbReference>
<accession>A0ABP7NKV0</accession>
<proteinExistence type="predicted"/>
<gene>
    <name evidence="1" type="ORF">GCM10022383_27320</name>
</gene>
<evidence type="ECO:0000313" key="2">
    <source>
        <dbReference type="Proteomes" id="UP001501591"/>
    </source>
</evidence>
<dbReference type="RefSeq" id="WP_344820260.1">
    <property type="nucleotide sequence ID" value="NZ_BAABCP010000002.1"/>
</dbReference>
<protein>
    <submittedName>
        <fullName evidence="1">Uncharacterized protein</fullName>
    </submittedName>
</protein>
<keyword evidence="2" id="KW-1185">Reference proteome</keyword>
<organism evidence="1 2">
    <name type="scientific">Microbacterium soli</name>
    <dbReference type="NCBI Taxonomy" id="446075"/>
    <lineage>
        <taxon>Bacteria</taxon>
        <taxon>Bacillati</taxon>
        <taxon>Actinomycetota</taxon>
        <taxon>Actinomycetes</taxon>
        <taxon>Micrococcales</taxon>
        <taxon>Microbacteriaceae</taxon>
        <taxon>Microbacterium</taxon>
    </lineage>
</organism>